<sequence length="425" mass="46052">MSTLLLFLPPRSRLRAQGRLLMPEGSGRGVAGDDVYDHVLVDAAGQIVDQGPRPVAALPRATTVIAIAAETDLGWQRVELPRAGRQMRAALAGLLEESLLDDTEGLHFALEPGAAGGAAAWVAVCSRAWLAQHLARLEAAHVFVDRVAPLSWPGTPPRGHFQAADAEVGEEGDSALLLQWSDGQGVASLPLAGELARTLLAPALEQAGTQWTATPTAAAQAERWLGVAVSALTPEQRALAVIDGRWDLRQFELAPRTRGLRTLRQFWRELMQRQWRPVRWGLAGLVAVQLLGLNLLAWQQNRQLQQQRSALTSTLQTTYPQVRAVLDAPVQMRRETEALRASAGRAGDDDLETLLAAAASSWPPGRGPVDALSFEPGRLVLSSSGWNEPQIEQFRSQLKSEGWQLDSAEGRMTLRRAPRAAAKTS</sequence>
<evidence type="ECO:0000259" key="11">
    <source>
        <dbReference type="Pfam" id="PF12693"/>
    </source>
</evidence>
<keyword evidence="7" id="KW-0653">Protein transport</keyword>
<dbReference type="SUPFAM" id="SSF53067">
    <property type="entry name" value="Actin-like ATPase domain"/>
    <property type="match status" value="1"/>
</dbReference>
<evidence type="ECO:0000256" key="8">
    <source>
        <dbReference type="ARBA" id="ARBA00022989"/>
    </source>
</evidence>
<keyword evidence="5" id="KW-0997">Cell inner membrane</keyword>
<keyword evidence="4" id="KW-1003">Cell membrane</keyword>
<protein>
    <submittedName>
        <fullName evidence="12">Type II secretion system protein GspL</fullName>
    </submittedName>
</protein>
<comment type="caution">
    <text evidence="12">The sequence shown here is derived from an EMBL/GenBank/DDBJ whole genome shotgun (WGS) entry which is preliminary data.</text>
</comment>
<keyword evidence="8" id="KW-1133">Transmembrane helix</keyword>
<evidence type="ECO:0000259" key="10">
    <source>
        <dbReference type="Pfam" id="PF05134"/>
    </source>
</evidence>
<dbReference type="InterPro" id="IPR007812">
    <property type="entry name" value="T2SS_protein-GspL"/>
</dbReference>
<organism evidence="12 13">
    <name type="scientific">Roseateles violae</name>
    <dbReference type="NCBI Taxonomy" id="3058042"/>
    <lineage>
        <taxon>Bacteria</taxon>
        <taxon>Pseudomonadati</taxon>
        <taxon>Pseudomonadota</taxon>
        <taxon>Betaproteobacteria</taxon>
        <taxon>Burkholderiales</taxon>
        <taxon>Sphaerotilaceae</taxon>
        <taxon>Roseateles</taxon>
    </lineage>
</organism>
<keyword evidence="13" id="KW-1185">Reference proteome</keyword>
<accession>A0ABT8DX25</accession>
<proteinExistence type="inferred from homology"/>
<dbReference type="Pfam" id="PF12693">
    <property type="entry name" value="GspL_C"/>
    <property type="match status" value="1"/>
</dbReference>
<evidence type="ECO:0000313" key="12">
    <source>
        <dbReference type="EMBL" id="MDN3921152.1"/>
    </source>
</evidence>
<keyword evidence="6" id="KW-0812">Transmembrane</keyword>
<dbReference type="InterPro" id="IPR043129">
    <property type="entry name" value="ATPase_NBD"/>
</dbReference>
<feature type="domain" description="GspL periplasmic" evidence="11">
    <location>
        <begin position="273"/>
        <end position="408"/>
    </location>
</feature>
<feature type="domain" description="GspL cytoplasmic actin-ATPase-like" evidence="10">
    <location>
        <begin position="56"/>
        <end position="149"/>
    </location>
</feature>
<evidence type="ECO:0000256" key="5">
    <source>
        <dbReference type="ARBA" id="ARBA00022519"/>
    </source>
</evidence>
<comment type="similarity">
    <text evidence="2">Belongs to the GSP L family.</text>
</comment>
<dbReference type="InterPro" id="IPR025691">
    <property type="entry name" value="GspL_pp_dom"/>
</dbReference>
<gene>
    <name evidence="12" type="primary">gspL</name>
    <name evidence="12" type="ORF">QWJ38_12745</name>
</gene>
<evidence type="ECO:0000256" key="2">
    <source>
        <dbReference type="ARBA" id="ARBA00005318"/>
    </source>
</evidence>
<dbReference type="RefSeq" id="WP_290359456.1">
    <property type="nucleotide sequence ID" value="NZ_JAUHHC010000003.1"/>
</dbReference>
<evidence type="ECO:0000256" key="6">
    <source>
        <dbReference type="ARBA" id="ARBA00022692"/>
    </source>
</evidence>
<dbReference type="Pfam" id="PF05134">
    <property type="entry name" value="T2SSL"/>
    <property type="match status" value="1"/>
</dbReference>
<name>A0ABT8DX25_9BURK</name>
<evidence type="ECO:0000313" key="13">
    <source>
        <dbReference type="Proteomes" id="UP001228044"/>
    </source>
</evidence>
<dbReference type="Gene3D" id="3.30.420.380">
    <property type="match status" value="1"/>
</dbReference>
<dbReference type="NCBIfam" id="TIGR01709">
    <property type="entry name" value="typeII_sec_gspL"/>
    <property type="match status" value="1"/>
</dbReference>
<keyword evidence="9" id="KW-0472">Membrane</keyword>
<evidence type="ECO:0000256" key="4">
    <source>
        <dbReference type="ARBA" id="ARBA00022475"/>
    </source>
</evidence>
<dbReference type="Proteomes" id="UP001228044">
    <property type="component" value="Unassembled WGS sequence"/>
</dbReference>
<evidence type="ECO:0000256" key="1">
    <source>
        <dbReference type="ARBA" id="ARBA00004377"/>
    </source>
</evidence>
<dbReference type="InterPro" id="IPR024230">
    <property type="entry name" value="GspL_cyto_dom"/>
</dbReference>
<keyword evidence="3" id="KW-0813">Transport</keyword>
<evidence type="ECO:0000256" key="9">
    <source>
        <dbReference type="ARBA" id="ARBA00023136"/>
    </source>
</evidence>
<evidence type="ECO:0000256" key="7">
    <source>
        <dbReference type="ARBA" id="ARBA00022927"/>
    </source>
</evidence>
<comment type="subcellular location">
    <subcellularLocation>
        <location evidence="1">Cell inner membrane</location>
        <topology evidence="1">Single-pass membrane protein</topology>
    </subcellularLocation>
</comment>
<reference evidence="12 13" key="1">
    <citation type="submission" date="2023-06" db="EMBL/GenBank/DDBJ databases">
        <title>Pelomonas sp. PFR6 16S ribosomal RNA gene Genome sequencing and assembly.</title>
        <authorList>
            <person name="Woo H."/>
        </authorList>
    </citation>
    <scope>NUCLEOTIDE SEQUENCE [LARGE SCALE GENOMIC DNA]</scope>
    <source>
        <strain evidence="12 13">PFR6</strain>
    </source>
</reference>
<evidence type="ECO:0000256" key="3">
    <source>
        <dbReference type="ARBA" id="ARBA00022448"/>
    </source>
</evidence>
<dbReference type="EMBL" id="JAUHHC010000003">
    <property type="protein sequence ID" value="MDN3921152.1"/>
    <property type="molecule type" value="Genomic_DNA"/>
</dbReference>